<dbReference type="Proteomes" id="UP001519273">
    <property type="component" value="Unassembled WGS sequence"/>
</dbReference>
<evidence type="ECO:0000313" key="3">
    <source>
        <dbReference type="Proteomes" id="UP001519273"/>
    </source>
</evidence>
<comment type="caution">
    <text evidence="2">The sequence shown here is derived from an EMBL/GenBank/DDBJ whole genome shotgun (WGS) entry which is preliminary data.</text>
</comment>
<accession>A0ABS4H4C1</accession>
<gene>
    <name evidence="2" type="ORF">J2Z20_002274</name>
</gene>
<dbReference type="RefSeq" id="WP_209849720.1">
    <property type="nucleotide sequence ID" value="NZ_CBCRVE010000005.1"/>
</dbReference>
<dbReference type="EMBL" id="JAGGKP010000005">
    <property type="protein sequence ID" value="MBP1937379.1"/>
    <property type="molecule type" value="Genomic_DNA"/>
</dbReference>
<sequence>MKHITYMNRVKPYLIRFFRSKDGTLHAEADGKWYGPVKLIRTFPFSMPEQHISVRLENGDELMMIPHLSQLDEGSRSEALEELARCYMLPSITKIVSISRKGWDWSWVVHTSYGMKTFKMDNLHDNMYQVTSMSWVITDQEGRRYELSGVEDMDKVSQAQFKKIK</sequence>
<feature type="domain" description="DUF1854" evidence="1">
    <location>
        <begin position="37"/>
        <end position="159"/>
    </location>
</feature>
<name>A0ABS4H4C1_9BACL</name>
<dbReference type="Pfam" id="PF08909">
    <property type="entry name" value="DUF1854"/>
    <property type="match status" value="1"/>
</dbReference>
<proteinExistence type="predicted"/>
<evidence type="ECO:0000259" key="1">
    <source>
        <dbReference type="Pfam" id="PF08909"/>
    </source>
</evidence>
<reference evidence="2 3" key="1">
    <citation type="submission" date="2021-03" db="EMBL/GenBank/DDBJ databases">
        <title>Genomic Encyclopedia of Type Strains, Phase IV (KMG-IV): sequencing the most valuable type-strain genomes for metagenomic binning, comparative biology and taxonomic classification.</title>
        <authorList>
            <person name="Goeker M."/>
        </authorList>
    </citation>
    <scope>NUCLEOTIDE SEQUENCE [LARGE SCALE GENOMIC DNA]</scope>
    <source>
        <strain evidence="2 3">DSM 23491</strain>
    </source>
</reference>
<keyword evidence="3" id="KW-1185">Reference proteome</keyword>
<dbReference type="InterPro" id="IPR015005">
    <property type="entry name" value="DUF1854"/>
</dbReference>
<organism evidence="2 3">
    <name type="scientific">Paenibacillus sediminis</name>
    <dbReference type="NCBI Taxonomy" id="664909"/>
    <lineage>
        <taxon>Bacteria</taxon>
        <taxon>Bacillati</taxon>
        <taxon>Bacillota</taxon>
        <taxon>Bacilli</taxon>
        <taxon>Bacillales</taxon>
        <taxon>Paenibacillaceae</taxon>
        <taxon>Paenibacillus</taxon>
    </lineage>
</organism>
<protein>
    <recommendedName>
        <fullName evidence="1">DUF1854 domain-containing protein</fullName>
    </recommendedName>
</protein>
<evidence type="ECO:0000313" key="2">
    <source>
        <dbReference type="EMBL" id="MBP1937379.1"/>
    </source>
</evidence>